<sequence>MITKKILVTPGDGIGPEVTKQAIHVLKTVAPRFELQLELSEKPVGGVAYDLTGTPIPEETLKAAKNSDAVLLGAVG</sequence>
<name>A0A381RUX9_9ZZZZ</name>
<keyword evidence="4" id="KW-0460">Magnesium</keyword>
<dbReference type="GO" id="GO:0046872">
    <property type="term" value="F:metal ion binding"/>
    <property type="evidence" value="ECO:0007669"/>
    <property type="project" value="UniProtKB-KW"/>
</dbReference>
<dbReference type="EMBL" id="UINC01002344">
    <property type="protein sequence ID" value="SUZ95672.1"/>
    <property type="molecule type" value="Genomic_DNA"/>
</dbReference>
<evidence type="ECO:0000256" key="5">
    <source>
        <dbReference type="ARBA" id="ARBA00023002"/>
    </source>
</evidence>
<keyword evidence="1" id="KW-0432">Leucine biosynthesis</keyword>
<protein>
    <recommendedName>
        <fullName evidence="8">Isopropylmalate dehydrogenase-like domain-containing protein</fullName>
    </recommendedName>
</protein>
<dbReference type="InterPro" id="IPR004429">
    <property type="entry name" value="Isopropylmalate_DH"/>
</dbReference>
<keyword evidence="2" id="KW-0028">Amino-acid biosynthesis</keyword>
<evidence type="ECO:0000256" key="2">
    <source>
        <dbReference type="ARBA" id="ARBA00022605"/>
    </source>
</evidence>
<keyword evidence="7" id="KW-0100">Branched-chain amino acid biosynthesis</keyword>
<dbReference type="Gene3D" id="3.40.718.10">
    <property type="entry name" value="Isopropylmalate Dehydrogenase"/>
    <property type="match status" value="1"/>
</dbReference>
<evidence type="ECO:0000256" key="7">
    <source>
        <dbReference type="ARBA" id="ARBA00023304"/>
    </source>
</evidence>
<dbReference type="GO" id="GO:0005829">
    <property type="term" value="C:cytosol"/>
    <property type="evidence" value="ECO:0007669"/>
    <property type="project" value="TreeGrafter"/>
</dbReference>
<dbReference type="PANTHER" id="PTHR42979">
    <property type="entry name" value="3-ISOPROPYLMALATE DEHYDROGENASE"/>
    <property type="match status" value="1"/>
</dbReference>
<proteinExistence type="predicted"/>
<dbReference type="AlphaFoldDB" id="A0A381RUX9"/>
<evidence type="ECO:0000256" key="4">
    <source>
        <dbReference type="ARBA" id="ARBA00022842"/>
    </source>
</evidence>
<dbReference type="PANTHER" id="PTHR42979:SF1">
    <property type="entry name" value="3-ISOPROPYLMALATE DEHYDROGENASE"/>
    <property type="match status" value="1"/>
</dbReference>
<keyword evidence="6" id="KW-0520">NAD</keyword>
<dbReference type="GO" id="GO:0009098">
    <property type="term" value="P:L-leucine biosynthetic process"/>
    <property type="evidence" value="ECO:0007669"/>
    <property type="project" value="UniProtKB-KW"/>
</dbReference>
<evidence type="ECO:0000313" key="9">
    <source>
        <dbReference type="EMBL" id="SUZ95672.1"/>
    </source>
</evidence>
<reference evidence="9" key="1">
    <citation type="submission" date="2018-05" db="EMBL/GenBank/DDBJ databases">
        <authorList>
            <person name="Lanie J.A."/>
            <person name="Ng W.-L."/>
            <person name="Kazmierczak K.M."/>
            <person name="Andrzejewski T.M."/>
            <person name="Davidsen T.M."/>
            <person name="Wayne K.J."/>
            <person name="Tettelin H."/>
            <person name="Glass J.I."/>
            <person name="Rusch D."/>
            <person name="Podicherti R."/>
            <person name="Tsui H.-C.T."/>
            <person name="Winkler M.E."/>
        </authorList>
    </citation>
    <scope>NUCLEOTIDE SEQUENCE</scope>
</reference>
<feature type="domain" description="Isopropylmalate dehydrogenase-like" evidence="8">
    <location>
        <begin position="5"/>
        <end position="76"/>
    </location>
</feature>
<keyword evidence="5" id="KW-0560">Oxidoreductase</keyword>
<evidence type="ECO:0000259" key="8">
    <source>
        <dbReference type="Pfam" id="PF00180"/>
    </source>
</evidence>
<dbReference type="Pfam" id="PF00180">
    <property type="entry name" value="Iso_dh"/>
    <property type="match status" value="1"/>
</dbReference>
<evidence type="ECO:0000256" key="6">
    <source>
        <dbReference type="ARBA" id="ARBA00023027"/>
    </source>
</evidence>
<dbReference type="InterPro" id="IPR024084">
    <property type="entry name" value="IsoPropMal-DH-like_dom"/>
</dbReference>
<accession>A0A381RUX9</accession>
<organism evidence="9">
    <name type="scientific">marine metagenome</name>
    <dbReference type="NCBI Taxonomy" id="408172"/>
    <lineage>
        <taxon>unclassified sequences</taxon>
        <taxon>metagenomes</taxon>
        <taxon>ecological metagenomes</taxon>
    </lineage>
</organism>
<evidence type="ECO:0000256" key="1">
    <source>
        <dbReference type="ARBA" id="ARBA00022430"/>
    </source>
</evidence>
<dbReference type="SUPFAM" id="SSF53659">
    <property type="entry name" value="Isocitrate/Isopropylmalate dehydrogenase-like"/>
    <property type="match status" value="1"/>
</dbReference>
<gene>
    <name evidence="9" type="ORF">METZ01_LOCUS48526</name>
</gene>
<dbReference type="GO" id="GO:0003862">
    <property type="term" value="F:3-isopropylmalate dehydrogenase activity"/>
    <property type="evidence" value="ECO:0007669"/>
    <property type="project" value="InterPro"/>
</dbReference>
<feature type="non-terminal residue" evidence="9">
    <location>
        <position position="76"/>
    </location>
</feature>
<evidence type="ECO:0000256" key="3">
    <source>
        <dbReference type="ARBA" id="ARBA00022723"/>
    </source>
</evidence>
<keyword evidence="3" id="KW-0479">Metal-binding</keyword>